<dbReference type="CDD" id="cd00063">
    <property type="entry name" value="FN3"/>
    <property type="match status" value="3"/>
</dbReference>
<comment type="caution">
    <text evidence="4">The sequence shown here is derived from an EMBL/GenBank/DDBJ whole genome shotgun (WGS) entry which is preliminary data.</text>
</comment>
<dbReference type="InterPro" id="IPR003961">
    <property type="entry name" value="FN3_dom"/>
</dbReference>
<dbReference type="PROSITE" id="PS50853">
    <property type="entry name" value="FN3"/>
    <property type="match status" value="2"/>
</dbReference>
<keyword evidence="1" id="KW-0677">Repeat</keyword>
<dbReference type="Proteomes" id="UP000314294">
    <property type="component" value="Unassembled WGS sequence"/>
</dbReference>
<evidence type="ECO:0000259" key="3">
    <source>
        <dbReference type="PROSITE" id="PS50853"/>
    </source>
</evidence>
<dbReference type="SUPFAM" id="SSF49265">
    <property type="entry name" value="Fibronectin type III"/>
    <property type="match status" value="3"/>
</dbReference>
<feature type="region of interest" description="Disordered" evidence="2">
    <location>
        <begin position="71"/>
        <end position="90"/>
    </location>
</feature>
<dbReference type="InterPro" id="IPR036116">
    <property type="entry name" value="FN3_sf"/>
</dbReference>
<dbReference type="InterPro" id="IPR050991">
    <property type="entry name" value="ECM_Regulatory_Proteins"/>
</dbReference>
<dbReference type="OrthoDB" id="10253954at2759"/>
<dbReference type="GO" id="GO:0005581">
    <property type="term" value="C:collagen trimer"/>
    <property type="evidence" value="ECO:0007669"/>
    <property type="project" value="UniProtKB-KW"/>
</dbReference>
<protein>
    <submittedName>
        <fullName evidence="4">Collagen alpha-1(XII) chain</fullName>
    </submittedName>
</protein>
<gene>
    <name evidence="4" type="primary">Col12a1_1</name>
    <name evidence="4" type="ORF">EYF80_050703</name>
</gene>
<feature type="region of interest" description="Disordered" evidence="2">
    <location>
        <begin position="1"/>
        <end position="20"/>
    </location>
</feature>
<dbReference type="InterPro" id="IPR013783">
    <property type="entry name" value="Ig-like_fold"/>
</dbReference>
<keyword evidence="5" id="KW-1185">Reference proteome</keyword>
<dbReference type="FunFam" id="2.60.40.10:FF:000121">
    <property type="entry name" value="Collagen type XII alpha 1 chain"/>
    <property type="match status" value="1"/>
</dbReference>
<dbReference type="Gene3D" id="2.60.40.10">
    <property type="entry name" value="Immunoglobulins"/>
    <property type="match status" value="3"/>
</dbReference>
<dbReference type="PANTHER" id="PTHR46708:SF2">
    <property type="entry name" value="FIBRONECTIN TYPE-III DOMAIN-CONTAINING PROTEIN"/>
    <property type="match status" value="1"/>
</dbReference>
<dbReference type="EMBL" id="SRLO01001306">
    <property type="protein sequence ID" value="TNN39139.1"/>
    <property type="molecule type" value="Genomic_DNA"/>
</dbReference>
<sequence>MSQRVYTGTGNHRDHRDHRDHWDHWDQDGDHWDHRDHRDHWDQDGDHWDQDGDHWDHRDHWDQDGDHWDQDGDHWDQYETGSPRNLVTGGVTDSSFSASWTAAPGDVKTYRVHWRSPVSGETGEKTVPGDVTHAVLDGLSPETLYRKLTVSHETERTMRVSWTPPPGKVAHYRLKYSPVGGGKEVTLKVSGTATSTLMRRLQPTTTYTITLLPVDRRGEGKARQGVGTTLSPFKAPRNLLTSEPRQHSFRVSWDPAPGEVRGYKVTFSPVGDHIDLGELVLGPYDNTVVLEELR</sequence>
<feature type="compositionally biased region" description="Basic and acidic residues" evidence="2">
    <location>
        <begin position="11"/>
        <end position="20"/>
    </location>
</feature>
<evidence type="ECO:0000256" key="1">
    <source>
        <dbReference type="ARBA" id="ARBA00022737"/>
    </source>
</evidence>
<evidence type="ECO:0000256" key="2">
    <source>
        <dbReference type="SAM" id="MobiDB-lite"/>
    </source>
</evidence>
<accession>A0A4Z2FDD0</accession>
<feature type="domain" description="Fibronectin type-III" evidence="3">
    <location>
        <begin position="235"/>
        <end position="294"/>
    </location>
</feature>
<keyword evidence="4" id="KW-0176">Collagen</keyword>
<dbReference type="AlphaFoldDB" id="A0A4Z2FDD0"/>
<dbReference type="SMART" id="SM00060">
    <property type="entry name" value="FN3"/>
    <property type="match status" value="1"/>
</dbReference>
<dbReference type="PANTHER" id="PTHR46708">
    <property type="entry name" value="TENASCIN"/>
    <property type="match status" value="1"/>
</dbReference>
<proteinExistence type="predicted"/>
<name>A0A4Z2FDD0_9TELE</name>
<dbReference type="Pfam" id="PF00041">
    <property type="entry name" value="fn3"/>
    <property type="match status" value="2"/>
</dbReference>
<evidence type="ECO:0000313" key="5">
    <source>
        <dbReference type="Proteomes" id="UP000314294"/>
    </source>
</evidence>
<reference evidence="4 5" key="1">
    <citation type="submission" date="2019-03" db="EMBL/GenBank/DDBJ databases">
        <title>First draft genome of Liparis tanakae, snailfish: a comprehensive survey of snailfish specific genes.</title>
        <authorList>
            <person name="Kim W."/>
            <person name="Song I."/>
            <person name="Jeong J.-H."/>
            <person name="Kim D."/>
            <person name="Kim S."/>
            <person name="Ryu S."/>
            <person name="Song J.Y."/>
            <person name="Lee S.K."/>
        </authorList>
    </citation>
    <scope>NUCLEOTIDE SEQUENCE [LARGE SCALE GENOMIC DNA]</scope>
    <source>
        <tissue evidence="4">Muscle</tissue>
    </source>
</reference>
<feature type="compositionally biased region" description="Polar residues" evidence="2">
    <location>
        <begin position="1"/>
        <end position="10"/>
    </location>
</feature>
<feature type="compositionally biased region" description="Polar residues" evidence="2">
    <location>
        <begin position="79"/>
        <end position="90"/>
    </location>
</feature>
<feature type="domain" description="Fibronectin type-III" evidence="3">
    <location>
        <begin position="144"/>
        <end position="233"/>
    </location>
</feature>
<evidence type="ECO:0000313" key="4">
    <source>
        <dbReference type="EMBL" id="TNN39139.1"/>
    </source>
</evidence>
<organism evidence="4 5">
    <name type="scientific">Liparis tanakae</name>
    <name type="common">Tanaka's snailfish</name>
    <dbReference type="NCBI Taxonomy" id="230148"/>
    <lineage>
        <taxon>Eukaryota</taxon>
        <taxon>Metazoa</taxon>
        <taxon>Chordata</taxon>
        <taxon>Craniata</taxon>
        <taxon>Vertebrata</taxon>
        <taxon>Euteleostomi</taxon>
        <taxon>Actinopterygii</taxon>
        <taxon>Neopterygii</taxon>
        <taxon>Teleostei</taxon>
        <taxon>Neoteleostei</taxon>
        <taxon>Acanthomorphata</taxon>
        <taxon>Eupercaria</taxon>
        <taxon>Perciformes</taxon>
        <taxon>Cottioidei</taxon>
        <taxon>Cottales</taxon>
        <taxon>Liparidae</taxon>
        <taxon>Liparis</taxon>
    </lineage>
</organism>